<evidence type="ECO:0000313" key="12">
    <source>
        <dbReference type="EMBL" id="RCH97054.1"/>
    </source>
</evidence>
<dbReference type="GO" id="GO:0006303">
    <property type="term" value="P:double-strand break repair via nonhomologous end joining"/>
    <property type="evidence" value="ECO:0007669"/>
    <property type="project" value="InterPro"/>
</dbReference>
<evidence type="ECO:0000256" key="3">
    <source>
        <dbReference type="ARBA" id="ARBA00022679"/>
    </source>
</evidence>
<feature type="region of interest" description="Disordered" evidence="8">
    <location>
        <begin position="2104"/>
        <end position="2126"/>
    </location>
</feature>
<dbReference type="PROSITE" id="PS50290">
    <property type="entry name" value="PI3_4_KINASE_3"/>
    <property type="match status" value="1"/>
</dbReference>
<dbReference type="PROSITE" id="PS00916">
    <property type="entry name" value="PI3_4_KINASE_2"/>
    <property type="match status" value="1"/>
</dbReference>
<keyword evidence="4" id="KW-0227">DNA damage</keyword>
<dbReference type="PANTHER" id="PTHR11139:SF68">
    <property type="entry name" value="DNA-DEPENDENT PROTEIN KINASE CATALYTIC SUBUNIT"/>
    <property type="match status" value="1"/>
</dbReference>
<accession>A0A367K4B4</accession>
<keyword evidence="5" id="KW-0418">Kinase</keyword>
<evidence type="ECO:0000256" key="2">
    <source>
        <dbReference type="ARBA" id="ARBA00022527"/>
    </source>
</evidence>
<evidence type="ECO:0000256" key="7">
    <source>
        <dbReference type="ARBA" id="ARBA00023242"/>
    </source>
</evidence>
<dbReference type="InterPro" id="IPR045581">
    <property type="entry name" value="DNAPKcs_CC5"/>
</dbReference>
<dbReference type="Gene3D" id="3.30.1010.10">
    <property type="entry name" value="Phosphatidylinositol 3-kinase Catalytic Subunit, Chain A, domain 4"/>
    <property type="match status" value="1"/>
</dbReference>
<keyword evidence="7" id="KW-0539">Nucleus</keyword>
<dbReference type="PROSITE" id="PS51189">
    <property type="entry name" value="FAT"/>
    <property type="match status" value="1"/>
</dbReference>
<dbReference type="SMART" id="SM01344">
    <property type="entry name" value="NUC194"/>
    <property type="match status" value="1"/>
</dbReference>
<evidence type="ECO:0000313" key="13">
    <source>
        <dbReference type="Proteomes" id="UP000252139"/>
    </source>
</evidence>
<dbReference type="CDD" id="cd05172">
    <property type="entry name" value="PIKKc_DNA-PK"/>
    <property type="match status" value="1"/>
</dbReference>
<dbReference type="InterPro" id="IPR012582">
    <property type="entry name" value="DNAPKcs_CC3"/>
</dbReference>
<dbReference type="InterPro" id="IPR014009">
    <property type="entry name" value="PIK_FAT"/>
</dbReference>
<dbReference type="GO" id="GO:0004677">
    <property type="term" value="F:DNA-dependent protein kinase activity"/>
    <property type="evidence" value="ECO:0007669"/>
    <property type="project" value="InterPro"/>
</dbReference>
<sequence length="2126" mass="243100">MTMELLKKARSARQEGSESEKDEVYEARLEYNQAAYTVAAAIILRTQKTPKKSEAFYDGFLFREDPGYGIWNNIFDRRKELHLQLVIDQNLEKIKLKETKANMIYKTEKNTTTHFASSALNGSSFTQPSLSEVILQNSLESSDAATPLESSNSFNNDVEMTEATLGGNDDDDDFLFEIDVFNENPCMRSLREIIEKLHTLIAPPEEEEPTTMPNWMNRLHKSFTSSSISLTTKLYLAKIIINYPIAFEKYALFWIEHLMELVTRGEEYGEPLNYFVQDLCIIIIAWGRHTRLPQNTESKHGLFNFISYLIKHVYHETPRVIRSNLYILRSIFSNWGQDIVVPTKLIYDELSYTGDRLTRSMVGLQLVSIILDHGINPYYDGSEVELEGLTELRFYDAISNNLFNKSKKGKSISVAAAEVMGFVMKYMKNNNMILKDDIEDMFTSKLQSASRIKGREDVFVGCMNALCKHDTELGQPLLPVVIHSLPQYAGVQRTEAVNVITACWKNDPMFLHTLKNSGIVALIMHRDSNTQVAVLSLLNKIFDILTDQDISEMVELMVQACPEHENLECKLEEDIYKALLKITRNLYTPETEDIYLLYCTQMMLRKAKRSHEYEKPIFENPLPNARFDANYYKLDTSWQKNFSMTPLFVPTQEKTMNAEDIELNIRNTQRSLEFTRTQTLAGSLFSTFNPLQAQEADANESQNESILDKYIDSEKAHERVPSIKDNYTQMRFIKSKKGAINRYHATRNEELKKKLLYLQSIRKEVQDKKVTLCRSYRVGDLPDIQITYKDLLIPLEVLSSADHSISRLLFSSIVIGVVNENEREEYKEQVAQCITNNLYESSLFFIPTIGSFLRIFFELDITNIESKLIKKVSSKSFNQHIGISLLEKQLLIGDTSEKASKRRKTGSSAQLSGEKSKWIDLSLLFKDIDEPGVFRSIYQSYVATYEIPKKAIDSEVLGDYATAYNQFGQAKESLHNFVDQSEAHLWQEQMLHSWTTLHPLAHTSRLAKLADLERTVELEDYIDLAIDIKKRGIDNSKINTFLQALTTRYPDPRIDPIDLWDDIIESRMVFIEDILSLAEEKNQNLTIDSTKFKIVFLNNIIDAARIQHNFNVFLTRQNKLKKLGAVKEFNLNRIRQYYHEMKRLSKDNPKRVLFMQYALTRAFAYNRAASAAKVDDAEDFVNYLEITGYRNLKEVLTVTAEQDTLYTNCLWKLGKYCDESLSRVGTSSMIQSAVEPIEYSKVVIDSYMKAMDRGHKRAAERFPRILELVELYPEIGSSFVECSENFGSTWLYIRWIPQMVSILDLPIAKYMYPVIKTMAENYPKALYYPFHISYEHYRLVDNKLSEENRKYIEEIKALIRSPIMEEFCTELRRLTNPEHIVKDFIDFLQSIIANENVTEDYIQELYQSFSQLLLNPYSSKLGSIPKAFAQKHGSHLIEIMGRNGAKLKNLNRDILKKLAAYVDDVIMKQKPSSRSGADLLKSYSPWLASFKSSEFEEQLEVPGQYNGLSKPHPELHAKVASIDGRVLVMSSIRKPKRIRIYGTDEKEYLFLVKGGEDLRLDQRIEQVFTVMNDMVSKNSFCSSQNIQISTYNVIPMTTSLGLIEWVDNTKPLRACIEEQVDTPARISHMQDKYRSWMAQKGGKGILGYQKAFSLPREQIAEHYREVSVLVKRTLLRDYLMKLAASPEAFLFLRKNFAHSLACISIFGYILGIGDRHLENFLLDMKSGRLIPIDFGHAFGSATEILPIPEIVPFRLTQQLVGALEPLGVSGILEIAMVNVLEAIQNDKDLLLNIMDIFVKEPLLDWKKAAVKQAKHQKTERGSSVSRENSLTEPSSSSSTTDEIKWYPQKKLEIAKRKLEGDNPVDIVVDELTNGHAKFTYYESACKVAQGERTENIRAKLLGKRCADPKEQVQCLIDLATDPAVLGLICAIKTNTTRWILTSATSVPVFVGNTTAQLGEPCERPPITNTTRTYDPFYGNCARFLYCGLSGICMPKLHHGEVCESSSQCVHRLVCVNRTCQFVSPSITSSINTVHIILYTLGTVVIIAIMLCIYIKARHIKNQKRERGGSSMTQTQPLPTATVLTTPAGNPVNQHAVSRILEANFSRDVPSERQLHDKSQAPPPYSP</sequence>
<evidence type="ECO:0000259" key="11">
    <source>
        <dbReference type="PROSITE" id="PS51189"/>
    </source>
</evidence>
<name>A0A367K4B4_RHIAZ</name>
<keyword evidence="2" id="KW-0723">Serine/threonine-protein kinase</keyword>
<dbReference type="InterPro" id="IPR036940">
    <property type="entry name" value="PI3/4_kinase_cat_sf"/>
</dbReference>
<keyword evidence="9" id="KW-0472">Membrane</keyword>
<keyword evidence="13" id="KW-1185">Reference proteome</keyword>
<dbReference type="STRING" id="86630.A0A367K4B4"/>
<evidence type="ECO:0000259" key="10">
    <source>
        <dbReference type="PROSITE" id="PS50290"/>
    </source>
</evidence>
<gene>
    <name evidence="12" type="ORF">CU097_011911</name>
</gene>
<dbReference type="Pfam" id="PF00454">
    <property type="entry name" value="PI3_PI4_kinase"/>
    <property type="match status" value="1"/>
</dbReference>
<reference evidence="12 13" key="1">
    <citation type="journal article" date="2018" name="G3 (Bethesda)">
        <title>Phylogenetic and Phylogenomic Definition of Rhizopus Species.</title>
        <authorList>
            <person name="Gryganskyi A.P."/>
            <person name="Golan J."/>
            <person name="Dolatabadi S."/>
            <person name="Mondo S."/>
            <person name="Robb S."/>
            <person name="Idnurm A."/>
            <person name="Muszewska A."/>
            <person name="Steczkiewicz K."/>
            <person name="Masonjones S."/>
            <person name="Liao H.L."/>
            <person name="Gajdeczka M.T."/>
            <person name="Anike F."/>
            <person name="Vuek A."/>
            <person name="Anishchenko I.M."/>
            <person name="Voigt K."/>
            <person name="de Hoog G.S."/>
            <person name="Smith M.E."/>
            <person name="Heitman J."/>
            <person name="Vilgalys R."/>
            <person name="Stajich J.E."/>
        </authorList>
    </citation>
    <scope>NUCLEOTIDE SEQUENCE [LARGE SCALE GENOMIC DNA]</scope>
    <source>
        <strain evidence="12 13">CBS 357.93</strain>
    </source>
</reference>
<feature type="compositionally biased region" description="Low complexity" evidence="8">
    <location>
        <begin position="1825"/>
        <end position="1840"/>
    </location>
</feature>
<evidence type="ECO:0000256" key="9">
    <source>
        <dbReference type="SAM" id="Phobius"/>
    </source>
</evidence>
<evidence type="ECO:0008006" key="14">
    <source>
        <dbReference type="Google" id="ProtNLM"/>
    </source>
</evidence>
<dbReference type="InterPro" id="IPR016024">
    <property type="entry name" value="ARM-type_fold"/>
</dbReference>
<dbReference type="Pfam" id="PF19704">
    <property type="entry name" value="DNAPKcs_CC5"/>
    <property type="match status" value="2"/>
</dbReference>
<dbReference type="Proteomes" id="UP000252139">
    <property type="component" value="Unassembled WGS sequence"/>
</dbReference>
<feature type="compositionally biased region" description="Low complexity" evidence="8">
    <location>
        <begin position="2072"/>
        <end position="2087"/>
    </location>
</feature>
<protein>
    <recommendedName>
        <fullName evidence="14">Non-specific serine/threonine protein kinase</fullName>
    </recommendedName>
</protein>
<dbReference type="InterPro" id="IPR018936">
    <property type="entry name" value="PI3/4_kinase_CS"/>
</dbReference>
<dbReference type="GO" id="GO:0000723">
    <property type="term" value="P:telomere maintenance"/>
    <property type="evidence" value="ECO:0007669"/>
    <property type="project" value="TreeGrafter"/>
</dbReference>
<feature type="compositionally biased region" description="Basic and acidic residues" evidence="8">
    <location>
        <begin position="2108"/>
        <end position="2118"/>
    </location>
</feature>
<comment type="subcellular location">
    <subcellularLocation>
        <location evidence="1">Nucleus</location>
    </subcellularLocation>
</comment>
<feature type="domain" description="PI3K/PI4K catalytic" evidence="10">
    <location>
        <begin position="1522"/>
        <end position="1845"/>
    </location>
</feature>
<dbReference type="Gene3D" id="1.10.1070.11">
    <property type="entry name" value="Phosphatidylinositol 3-/4-kinase, catalytic domain"/>
    <property type="match status" value="1"/>
</dbReference>
<dbReference type="InterPro" id="IPR037706">
    <property type="entry name" value="DNA-PK_dom"/>
</dbReference>
<keyword evidence="3" id="KW-0808">Transferase</keyword>
<dbReference type="Pfam" id="PF08163">
    <property type="entry name" value="DNAPKcs_CC3"/>
    <property type="match status" value="1"/>
</dbReference>
<dbReference type="SUPFAM" id="SSF48371">
    <property type="entry name" value="ARM repeat"/>
    <property type="match status" value="1"/>
</dbReference>
<evidence type="ECO:0000256" key="5">
    <source>
        <dbReference type="ARBA" id="ARBA00022777"/>
    </source>
</evidence>
<organism evidence="12 13">
    <name type="scientific">Rhizopus azygosporus</name>
    <name type="common">Rhizopus microsporus var. azygosporus</name>
    <dbReference type="NCBI Taxonomy" id="86630"/>
    <lineage>
        <taxon>Eukaryota</taxon>
        <taxon>Fungi</taxon>
        <taxon>Fungi incertae sedis</taxon>
        <taxon>Mucoromycota</taxon>
        <taxon>Mucoromycotina</taxon>
        <taxon>Mucoromycetes</taxon>
        <taxon>Mucorales</taxon>
        <taxon>Mucorineae</taxon>
        <taxon>Rhizopodaceae</taxon>
        <taxon>Rhizopus</taxon>
    </lineage>
</organism>
<comment type="caution">
    <text evidence="12">The sequence shown here is derived from an EMBL/GenBank/DDBJ whole genome shotgun (WGS) entry which is preliminary data.</text>
</comment>
<dbReference type="InterPro" id="IPR050517">
    <property type="entry name" value="DDR_Repair_Kinase"/>
</dbReference>
<dbReference type="OrthoDB" id="381190at2759"/>
<feature type="region of interest" description="Disordered" evidence="8">
    <location>
        <begin position="1814"/>
        <end position="1842"/>
    </location>
</feature>
<feature type="region of interest" description="Disordered" evidence="8">
    <location>
        <begin position="2063"/>
        <end position="2088"/>
    </location>
</feature>
<dbReference type="InterPro" id="IPR011009">
    <property type="entry name" value="Kinase-like_dom_sf"/>
</dbReference>
<dbReference type="InterPro" id="IPR000403">
    <property type="entry name" value="PI3/4_kinase_cat_dom"/>
</dbReference>
<feature type="domain" description="FAT" evidence="11">
    <location>
        <begin position="868"/>
        <end position="1336"/>
    </location>
</feature>
<feature type="transmembrane region" description="Helical" evidence="9">
    <location>
        <begin position="2035"/>
        <end position="2054"/>
    </location>
</feature>
<evidence type="ECO:0000256" key="4">
    <source>
        <dbReference type="ARBA" id="ARBA00022763"/>
    </source>
</evidence>
<dbReference type="PANTHER" id="PTHR11139">
    <property type="entry name" value="ATAXIA TELANGIECTASIA MUTATED ATM -RELATED"/>
    <property type="match status" value="1"/>
</dbReference>
<dbReference type="EMBL" id="PJQL01000312">
    <property type="protein sequence ID" value="RCH97054.1"/>
    <property type="molecule type" value="Genomic_DNA"/>
</dbReference>
<feature type="compositionally biased region" description="Basic and acidic residues" evidence="8">
    <location>
        <begin position="12"/>
        <end position="21"/>
    </location>
</feature>
<keyword evidence="9" id="KW-0812">Transmembrane</keyword>
<keyword evidence="6" id="KW-0234">DNA repair</keyword>
<dbReference type="GO" id="GO:0005634">
    <property type="term" value="C:nucleus"/>
    <property type="evidence" value="ECO:0007669"/>
    <property type="project" value="UniProtKB-SubCell"/>
</dbReference>
<keyword evidence="9" id="KW-1133">Transmembrane helix</keyword>
<evidence type="ECO:0000256" key="8">
    <source>
        <dbReference type="SAM" id="MobiDB-lite"/>
    </source>
</evidence>
<evidence type="ECO:0000256" key="1">
    <source>
        <dbReference type="ARBA" id="ARBA00004123"/>
    </source>
</evidence>
<feature type="region of interest" description="Disordered" evidence="8">
    <location>
        <begin position="1"/>
        <end position="21"/>
    </location>
</feature>
<dbReference type="SUPFAM" id="SSF56112">
    <property type="entry name" value="Protein kinase-like (PK-like)"/>
    <property type="match status" value="1"/>
</dbReference>
<dbReference type="SMART" id="SM00146">
    <property type="entry name" value="PI3Kc"/>
    <property type="match status" value="1"/>
</dbReference>
<proteinExistence type="predicted"/>
<evidence type="ECO:0000256" key="6">
    <source>
        <dbReference type="ARBA" id="ARBA00023204"/>
    </source>
</evidence>